<dbReference type="Gene3D" id="3.40.50.10190">
    <property type="entry name" value="BRCT domain"/>
    <property type="match status" value="1"/>
</dbReference>
<dbReference type="InterPro" id="IPR036420">
    <property type="entry name" value="BRCT_dom_sf"/>
</dbReference>
<proteinExistence type="inferred from homology"/>
<keyword evidence="4" id="KW-0805">Transcription regulation</keyword>
<dbReference type="InterPro" id="IPR001357">
    <property type="entry name" value="BRCT_dom"/>
</dbReference>
<dbReference type="PANTHER" id="PTHR16466">
    <property type="entry name" value="TELOMERE REPEAT-BINDING FACTOR 2-INTERACTING PROTEIN 1"/>
    <property type="match status" value="1"/>
</dbReference>
<keyword evidence="2 8" id="KW-0158">Chromosome</keyword>
<dbReference type="GO" id="GO:0031848">
    <property type="term" value="P:protection from non-homologous end joining at telomere"/>
    <property type="evidence" value="ECO:0007669"/>
    <property type="project" value="TreeGrafter"/>
</dbReference>
<dbReference type="InterPro" id="IPR021661">
    <property type="entry name" value="Rap1_C"/>
</dbReference>
<evidence type="ECO:0000256" key="4">
    <source>
        <dbReference type="ARBA" id="ARBA00023015"/>
    </source>
</evidence>
<feature type="compositionally biased region" description="Polar residues" evidence="9">
    <location>
        <begin position="204"/>
        <end position="218"/>
    </location>
</feature>
<name>A0A1S9RFN0_PENBI</name>
<evidence type="ECO:0000256" key="9">
    <source>
        <dbReference type="SAM" id="MobiDB-lite"/>
    </source>
</evidence>
<organism evidence="11 12">
    <name type="scientific">Penicillium brasilianum</name>
    <dbReference type="NCBI Taxonomy" id="104259"/>
    <lineage>
        <taxon>Eukaryota</taxon>
        <taxon>Fungi</taxon>
        <taxon>Dikarya</taxon>
        <taxon>Ascomycota</taxon>
        <taxon>Pezizomycotina</taxon>
        <taxon>Eurotiomycetes</taxon>
        <taxon>Eurotiomycetidae</taxon>
        <taxon>Eurotiales</taxon>
        <taxon>Aspergillaceae</taxon>
        <taxon>Penicillium</taxon>
    </lineage>
</organism>
<evidence type="ECO:0000256" key="8">
    <source>
        <dbReference type="RuleBase" id="RU367107"/>
    </source>
</evidence>
<dbReference type="Gene3D" id="1.10.10.60">
    <property type="entry name" value="Homeodomain-like"/>
    <property type="match status" value="1"/>
</dbReference>
<evidence type="ECO:0000256" key="3">
    <source>
        <dbReference type="ARBA" id="ARBA00022895"/>
    </source>
</evidence>
<dbReference type="InterPro" id="IPR038104">
    <property type="entry name" value="Rap1_C_sf"/>
</dbReference>
<dbReference type="GO" id="GO:0042162">
    <property type="term" value="F:telomeric DNA binding"/>
    <property type="evidence" value="ECO:0007669"/>
    <property type="project" value="TreeGrafter"/>
</dbReference>
<keyword evidence="7 8" id="KW-0539">Nucleus</keyword>
<dbReference type="InterPro" id="IPR009057">
    <property type="entry name" value="Homeodomain-like_sf"/>
</dbReference>
<comment type="subcellular location">
    <subcellularLocation>
        <location evidence="8">Nucleus</location>
    </subcellularLocation>
    <subcellularLocation>
        <location evidence="8">Chromosome</location>
        <location evidence="8">Telomere</location>
    </subcellularLocation>
</comment>
<comment type="subunit">
    <text evidence="8">Homodimer.</text>
</comment>
<dbReference type="Pfam" id="PF16589">
    <property type="entry name" value="BRCT_2"/>
    <property type="match status" value="1"/>
</dbReference>
<dbReference type="CDD" id="cd11653">
    <property type="entry name" value="rap1_RCT"/>
    <property type="match status" value="1"/>
</dbReference>
<comment type="function">
    <text evidence="8">Involved in the regulation of telomere length, clustering and has a specific role in telomere position effect (TPE).</text>
</comment>
<feature type="compositionally biased region" description="Acidic residues" evidence="9">
    <location>
        <begin position="330"/>
        <end position="344"/>
    </location>
</feature>
<evidence type="ECO:0000259" key="10">
    <source>
        <dbReference type="PROSITE" id="PS50172"/>
    </source>
</evidence>
<dbReference type="PANTHER" id="PTHR16466:SF6">
    <property type="entry name" value="TELOMERIC REPEAT-BINDING FACTOR 2-INTERACTING PROTEIN 1"/>
    <property type="match status" value="1"/>
</dbReference>
<dbReference type="Proteomes" id="UP000190744">
    <property type="component" value="Unassembled WGS sequence"/>
</dbReference>
<feature type="compositionally biased region" description="Polar residues" evidence="9">
    <location>
        <begin position="248"/>
        <end position="258"/>
    </location>
</feature>
<feature type="domain" description="BRCT" evidence="10">
    <location>
        <begin position="1"/>
        <end position="81"/>
    </location>
</feature>
<evidence type="ECO:0000256" key="2">
    <source>
        <dbReference type="ARBA" id="ARBA00022454"/>
    </source>
</evidence>
<accession>A0A1S9RFN0</accession>
<evidence type="ECO:0000256" key="5">
    <source>
        <dbReference type="ARBA" id="ARBA00023159"/>
    </source>
</evidence>
<dbReference type="PROSITE" id="PS50172">
    <property type="entry name" value="BRCT"/>
    <property type="match status" value="1"/>
</dbReference>
<dbReference type="InterPro" id="IPR015010">
    <property type="entry name" value="TERF2IP_Myb"/>
</dbReference>
<keyword evidence="3 8" id="KW-0779">Telomere</keyword>
<dbReference type="InterPro" id="IPR039595">
    <property type="entry name" value="TE2IP/Rap1"/>
</dbReference>
<evidence type="ECO:0000256" key="1">
    <source>
        <dbReference type="ARBA" id="ARBA00010467"/>
    </source>
</evidence>
<evidence type="ECO:0000313" key="11">
    <source>
        <dbReference type="EMBL" id="OOQ84225.1"/>
    </source>
</evidence>
<dbReference type="Gene3D" id="1.10.10.2170">
    <property type="match status" value="1"/>
</dbReference>
<feature type="region of interest" description="Disordered" evidence="9">
    <location>
        <begin position="155"/>
        <end position="344"/>
    </location>
</feature>
<sequence>MSNIFGGGRFFLSRAIPQRTQLKETIEKHGGSVVLLEKDADIILVDHLRKTQTIPPNALSYRYVEKSVRQGKLEDPASHRVGPAAPRPMGASNIPIKSTRRSYTLEDDRIVFDWLYPWEQARGAPTHGNNIYKSLAERFPHHTWQSWRTRYLKTLRGKPRPGGGDPRPDLVYGGPEAVPRCGQPSPAPQTPLGLPGPAAPPAQHTSRPNYQHSPPASSSRKRGPPAKSPQPSDTANTAKRRLVEVQKISPSAAQSSQHRSPDAATRPLEIAPREPSGQRRDISVPVPEHPRPRNPSISAQTIPAETDEAPKETVDPFFQHLPFFPSTPEPETEDDDDGSDPEDYPDVNSWVQAQVARGADVSTVLDALRYTSMEPSLARKLLKVLVAGNPVPDNMRGVWTEEDDRCLESPNARDIERVTKKHGKRLFQARWEYLEMARERGLVE</sequence>
<dbReference type="GO" id="GO:0010833">
    <property type="term" value="P:telomere maintenance via telomere lengthening"/>
    <property type="evidence" value="ECO:0007669"/>
    <property type="project" value="UniProtKB-UniRule"/>
</dbReference>
<dbReference type="EMBL" id="LJBN01000183">
    <property type="protein sequence ID" value="OOQ84225.1"/>
    <property type="molecule type" value="Genomic_DNA"/>
</dbReference>
<feature type="region of interest" description="Disordered" evidence="9">
    <location>
        <begin position="72"/>
        <end position="95"/>
    </location>
</feature>
<gene>
    <name evidence="11" type="ORF">PEBR_33736</name>
</gene>
<dbReference type="Pfam" id="PF11626">
    <property type="entry name" value="Rap1_C"/>
    <property type="match status" value="1"/>
</dbReference>
<comment type="caution">
    <text evidence="11">The sequence shown here is derived from an EMBL/GenBank/DDBJ whole genome shotgun (WGS) entry which is preliminary data.</text>
</comment>
<evidence type="ECO:0000313" key="12">
    <source>
        <dbReference type="Proteomes" id="UP000190744"/>
    </source>
</evidence>
<dbReference type="GO" id="GO:0070187">
    <property type="term" value="C:shelterin complex"/>
    <property type="evidence" value="ECO:0007669"/>
    <property type="project" value="TreeGrafter"/>
</dbReference>
<reference evidence="12" key="1">
    <citation type="submission" date="2015-09" db="EMBL/GenBank/DDBJ databases">
        <authorList>
            <person name="Fill T.P."/>
            <person name="Baretta J.F."/>
            <person name="de Almeida L.G."/>
            <person name="Rocha M."/>
            <person name="de Souza D.H."/>
            <person name="Malavazi I."/>
            <person name="Cerdeira L.T."/>
            <person name="Hong H."/>
            <person name="Samborskyy M."/>
            <person name="de Vasconcelos A.T."/>
            <person name="Leadlay P."/>
            <person name="Rodrigues-Filho E."/>
        </authorList>
    </citation>
    <scope>NUCLEOTIDE SEQUENCE [LARGE SCALE GENOMIC DNA]</scope>
    <source>
        <strain evidence="12">LaBioMMi 136</strain>
    </source>
</reference>
<keyword evidence="5" id="KW-0010">Activator</keyword>
<evidence type="ECO:0000256" key="7">
    <source>
        <dbReference type="ARBA" id="ARBA00023242"/>
    </source>
</evidence>
<dbReference type="AlphaFoldDB" id="A0A1S9RFN0"/>
<comment type="similarity">
    <text evidence="1 8">Belongs to the RAP1 family.</text>
</comment>
<dbReference type="SUPFAM" id="SSF46689">
    <property type="entry name" value="Homeodomain-like"/>
    <property type="match status" value="1"/>
</dbReference>
<evidence type="ECO:0000256" key="6">
    <source>
        <dbReference type="ARBA" id="ARBA00023163"/>
    </source>
</evidence>
<keyword evidence="6" id="KW-0804">Transcription</keyword>
<dbReference type="CDD" id="cd11655">
    <property type="entry name" value="rap1_myb-like"/>
    <property type="match status" value="1"/>
</dbReference>
<dbReference type="Pfam" id="PF08914">
    <property type="entry name" value="Myb_Rap1"/>
    <property type="match status" value="1"/>
</dbReference>
<protein>
    <recommendedName>
        <fullName evidence="8">DNA-binding protein RAP1</fullName>
    </recommendedName>
</protein>